<comment type="caution">
    <text evidence="3">The sequence shown here is derived from an EMBL/GenBank/DDBJ whole genome shotgun (WGS) entry which is preliminary data.</text>
</comment>
<proteinExistence type="predicted"/>
<keyword evidence="2" id="KW-0812">Transmembrane</keyword>
<organism evidence="3 4">
    <name type="scientific">Nannochloropsis gaditana</name>
    <dbReference type="NCBI Taxonomy" id="72520"/>
    <lineage>
        <taxon>Eukaryota</taxon>
        <taxon>Sar</taxon>
        <taxon>Stramenopiles</taxon>
        <taxon>Ochrophyta</taxon>
        <taxon>Eustigmatophyceae</taxon>
        <taxon>Eustigmatales</taxon>
        <taxon>Monodopsidaceae</taxon>
        <taxon>Nannochloropsis</taxon>
    </lineage>
</organism>
<keyword evidence="1" id="KW-0175">Coiled coil</keyword>
<dbReference type="Proteomes" id="UP000019335">
    <property type="component" value="Chromosome 1"/>
</dbReference>
<protein>
    <submittedName>
        <fullName evidence="3">Uncharacterized protein</fullName>
    </submittedName>
</protein>
<evidence type="ECO:0000313" key="4">
    <source>
        <dbReference type="Proteomes" id="UP000019335"/>
    </source>
</evidence>
<keyword evidence="2" id="KW-0472">Membrane</keyword>
<sequence>MFIAQVSREGHCKSCPSPSSLPVVIPLLPQRTAFASSFLPCLLFNMKVAASCQLLVALWVFLFMSSGNAFVFRPQPLTRSSRTVLREGFDFMEMGSRFLNELLPWGDAKKGMWAGKRDAMVVKYMEKTGISKEQAEREVDEYLKDKDAYIAKAPNSLVAPREGKHPGEGNKPRTGVDARERAVSYNLAFRRSAPAACINPVSLKTDSSKDFILIAHFDGLKTGRRCL</sequence>
<keyword evidence="4" id="KW-1185">Reference proteome</keyword>
<accession>W7TWP8</accession>
<keyword evidence="2" id="KW-1133">Transmembrane helix</keyword>
<evidence type="ECO:0000256" key="1">
    <source>
        <dbReference type="SAM" id="Coils"/>
    </source>
</evidence>
<gene>
    <name evidence="3" type="ORF">Naga_100013g63</name>
</gene>
<dbReference type="AlphaFoldDB" id="W7TWP8"/>
<name>W7TWP8_9STRA</name>
<reference evidence="3 4" key="1">
    <citation type="journal article" date="2014" name="Mol. Plant">
        <title>Chromosome Scale Genome Assembly and Transcriptome Profiling of Nannochloropsis gaditana in Nitrogen Depletion.</title>
        <authorList>
            <person name="Corteggiani Carpinelli E."/>
            <person name="Telatin A."/>
            <person name="Vitulo N."/>
            <person name="Forcato C."/>
            <person name="D'Angelo M."/>
            <person name="Schiavon R."/>
            <person name="Vezzi A."/>
            <person name="Giacometti G.M."/>
            <person name="Morosinotto T."/>
            <person name="Valle G."/>
        </authorList>
    </citation>
    <scope>NUCLEOTIDE SEQUENCE [LARGE SCALE GENOMIC DNA]</scope>
    <source>
        <strain evidence="3 4">B-31</strain>
    </source>
</reference>
<dbReference type="OrthoDB" id="10392370at2759"/>
<feature type="coiled-coil region" evidence="1">
    <location>
        <begin position="125"/>
        <end position="152"/>
    </location>
</feature>
<evidence type="ECO:0000256" key="2">
    <source>
        <dbReference type="SAM" id="Phobius"/>
    </source>
</evidence>
<feature type="transmembrane region" description="Helical" evidence="2">
    <location>
        <begin position="48"/>
        <end position="72"/>
    </location>
</feature>
<evidence type="ECO:0000313" key="3">
    <source>
        <dbReference type="EMBL" id="EWM30502.1"/>
    </source>
</evidence>
<dbReference type="EMBL" id="AZIL01000033">
    <property type="protein sequence ID" value="EWM30502.1"/>
    <property type="molecule type" value="Genomic_DNA"/>
</dbReference>